<feature type="region of interest" description="Disordered" evidence="1">
    <location>
        <begin position="158"/>
        <end position="193"/>
    </location>
</feature>
<name>A0ABU8VK27_9BURK</name>
<accession>A0ABU8VK27</accession>
<keyword evidence="2" id="KW-0472">Membrane</keyword>
<keyword evidence="2" id="KW-1133">Transmembrane helix</keyword>
<feature type="compositionally biased region" description="Basic and acidic residues" evidence="1">
    <location>
        <begin position="163"/>
        <end position="185"/>
    </location>
</feature>
<keyword evidence="4" id="KW-1185">Reference proteome</keyword>
<evidence type="ECO:0008006" key="5">
    <source>
        <dbReference type="Google" id="ProtNLM"/>
    </source>
</evidence>
<keyword evidence="2" id="KW-0812">Transmembrane</keyword>
<feature type="region of interest" description="Disordered" evidence="1">
    <location>
        <begin position="212"/>
        <end position="231"/>
    </location>
</feature>
<feature type="transmembrane region" description="Helical" evidence="2">
    <location>
        <begin position="106"/>
        <end position="124"/>
    </location>
</feature>
<feature type="compositionally biased region" description="Acidic residues" evidence="1">
    <location>
        <begin position="66"/>
        <end position="76"/>
    </location>
</feature>
<comment type="caution">
    <text evidence="3">The sequence shown here is derived from an EMBL/GenBank/DDBJ whole genome shotgun (WGS) entry which is preliminary data.</text>
</comment>
<dbReference type="Proteomes" id="UP001365846">
    <property type="component" value="Unassembled WGS sequence"/>
</dbReference>
<evidence type="ECO:0000313" key="3">
    <source>
        <dbReference type="EMBL" id="MEJ8814027.1"/>
    </source>
</evidence>
<reference evidence="3 4" key="1">
    <citation type="submission" date="2024-03" db="EMBL/GenBank/DDBJ databases">
        <title>Novel species of the genus Variovorax.</title>
        <authorList>
            <person name="Liu Q."/>
            <person name="Xin Y.-H."/>
        </authorList>
    </citation>
    <scope>NUCLEOTIDE SEQUENCE [LARGE SCALE GENOMIC DNA]</scope>
    <source>
        <strain evidence="3 4">KACC 18899</strain>
    </source>
</reference>
<dbReference type="RefSeq" id="WP_340359258.1">
    <property type="nucleotide sequence ID" value="NZ_JBBKZU010000011.1"/>
</dbReference>
<evidence type="ECO:0000256" key="1">
    <source>
        <dbReference type="SAM" id="MobiDB-lite"/>
    </source>
</evidence>
<protein>
    <recommendedName>
        <fullName evidence="5">RanBP2-type domain-containing protein</fullName>
    </recommendedName>
</protein>
<gene>
    <name evidence="3" type="ORF">WKW77_23285</name>
</gene>
<proteinExistence type="predicted"/>
<dbReference type="EMBL" id="JBBKZU010000011">
    <property type="protein sequence ID" value="MEJ8814027.1"/>
    <property type="molecule type" value="Genomic_DNA"/>
</dbReference>
<evidence type="ECO:0000313" key="4">
    <source>
        <dbReference type="Proteomes" id="UP001365846"/>
    </source>
</evidence>
<organism evidence="3 4">
    <name type="scientific">Variovorax ureilyticus</name>
    <dbReference type="NCBI Taxonomy" id="1836198"/>
    <lineage>
        <taxon>Bacteria</taxon>
        <taxon>Pseudomonadati</taxon>
        <taxon>Pseudomonadota</taxon>
        <taxon>Betaproteobacteria</taxon>
        <taxon>Burkholderiales</taxon>
        <taxon>Comamonadaceae</taxon>
        <taxon>Variovorax</taxon>
    </lineage>
</organism>
<feature type="region of interest" description="Disordered" evidence="1">
    <location>
        <begin position="66"/>
        <end position="95"/>
    </location>
</feature>
<evidence type="ECO:0000256" key="2">
    <source>
        <dbReference type="SAM" id="Phobius"/>
    </source>
</evidence>
<sequence>MQLVTPANSIWPTAAPSVAYAQIGDLVEIMLHPKDAVYATCSLCQTLNRRGATRCRACGGSFLPPDESEELGADETNEQRPAEKTAADRPSVERPEFSDFPALRSMLLLVLLPPILMFLAFFAWNKLRVSESGPVGLPQRSSIESVFPAPNASASATLQAMPQEEHARHAQAKAETRPSAERDVVPEPPATVGGANVANIAEIDTERDVQKAAPVRPRSAPSHQALHPQQGSPVAACSGYSFIARAVCVNKSCAHPRAAQHAECREANRQRRIDESRRNPVLMG</sequence>
<feature type="compositionally biased region" description="Basic and acidic residues" evidence="1">
    <location>
        <begin position="77"/>
        <end position="95"/>
    </location>
</feature>